<proteinExistence type="predicted"/>
<dbReference type="Proteomes" id="UP000572680">
    <property type="component" value="Unassembled WGS sequence"/>
</dbReference>
<evidence type="ECO:0000313" key="3">
    <source>
        <dbReference type="Proteomes" id="UP000572680"/>
    </source>
</evidence>
<evidence type="ECO:0008006" key="4">
    <source>
        <dbReference type="Google" id="ProtNLM"/>
    </source>
</evidence>
<dbReference type="AlphaFoldDB" id="A0A7W3LNL7"/>
<organism evidence="2 3">
    <name type="scientific">Actinomadura namibiensis</name>
    <dbReference type="NCBI Taxonomy" id="182080"/>
    <lineage>
        <taxon>Bacteria</taxon>
        <taxon>Bacillati</taxon>
        <taxon>Actinomycetota</taxon>
        <taxon>Actinomycetes</taxon>
        <taxon>Streptosporangiales</taxon>
        <taxon>Thermomonosporaceae</taxon>
        <taxon>Actinomadura</taxon>
    </lineage>
</organism>
<feature type="chain" id="PRO_5038809599" description="Lipoprotein" evidence="1">
    <location>
        <begin position="21"/>
        <end position="158"/>
    </location>
</feature>
<dbReference type="PROSITE" id="PS51257">
    <property type="entry name" value="PROKAR_LIPOPROTEIN"/>
    <property type="match status" value="1"/>
</dbReference>
<sequence>MKNRVRLPVAGALLAVLASAGCSGAESSDCPVPRAAEVAEVSAGAATVAKVTFRKVAALADGTTETEGWLVEGTGTVRGPALGRPTAVWPTLDAGTPEQGARLVLFLSPHEGRTTMDGAAASGYDVVRQGGVLVEGGGGLARLCREGRSEPAPPEILG</sequence>
<keyword evidence="3" id="KW-1185">Reference proteome</keyword>
<keyword evidence="1" id="KW-0732">Signal</keyword>
<evidence type="ECO:0000313" key="2">
    <source>
        <dbReference type="EMBL" id="MBA8951440.1"/>
    </source>
</evidence>
<reference evidence="2 3" key="1">
    <citation type="submission" date="2020-08" db="EMBL/GenBank/DDBJ databases">
        <title>Genomic Encyclopedia of Type Strains, Phase IV (KMG-IV): sequencing the most valuable type-strain genomes for metagenomic binning, comparative biology and taxonomic classification.</title>
        <authorList>
            <person name="Goeker M."/>
        </authorList>
    </citation>
    <scope>NUCLEOTIDE SEQUENCE [LARGE SCALE GENOMIC DNA]</scope>
    <source>
        <strain evidence="2 3">DSM 44197</strain>
    </source>
</reference>
<protein>
    <recommendedName>
        <fullName evidence="4">Lipoprotein</fullName>
    </recommendedName>
</protein>
<accession>A0A7W3LNL7</accession>
<evidence type="ECO:0000256" key="1">
    <source>
        <dbReference type="SAM" id="SignalP"/>
    </source>
</evidence>
<dbReference type="RefSeq" id="WP_182843763.1">
    <property type="nucleotide sequence ID" value="NZ_BAAALP010000004.1"/>
</dbReference>
<name>A0A7W3LNL7_ACTNM</name>
<gene>
    <name evidence="2" type="ORF">HNR61_003071</name>
</gene>
<comment type="caution">
    <text evidence="2">The sequence shown here is derived from an EMBL/GenBank/DDBJ whole genome shotgun (WGS) entry which is preliminary data.</text>
</comment>
<feature type="signal peptide" evidence="1">
    <location>
        <begin position="1"/>
        <end position="20"/>
    </location>
</feature>
<dbReference type="EMBL" id="JACJIA010000003">
    <property type="protein sequence ID" value="MBA8951440.1"/>
    <property type="molecule type" value="Genomic_DNA"/>
</dbReference>